<evidence type="ECO:0000256" key="2">
    <source>
        <dbReference type="RuleBase" id="RU362097"/>
    </source>
</evidence>
<keyword evidence="2" id="KW-0449">Lipoprotein</keyword>
<proteinExistence type="inferred from homology"/>
<dbReference type="InterPro" id="IPR003423">
    <property type="entry name" value="OMP_efflux"/>
</dbReference>
<evidence type="ECO:0000256" key="1">
    <source>
        <dbReference type="ARBA" id="ARBA00007613"/>
    </source>
</evidence>
<reference evidence="4 5" key="1">
    <citation type="submission" date="2019-05" db="EMBL/GenBank/DDBJ databases">
        <authorList>
            <person name="Lee S.D."/>
        </authorList>
    </citation>
    <scope>NUCLEOTIDE SEQUENCE [LARGE SCALE GENOMIC DNA]</scope>
    <source>
        <strain evidence="4 5">GH2-6</strain>
    </source>
</reference>
<dbReference type="GO" id="GO:0005886">
    <property type="term" value="C:plasma membrane"/>
    <property type="evidence" value="ECO:0007669"/>
    <property type="project" value="UniProtKB-SubCell"/>
</dbReference>
<dbReference type="SUPFAM" id="SSF56954">
    <property type="entry name" value="Outer membrane efflux proteins (OEP)"/>
    <property type="match status" value="1"/>
</dbReference>
<dbReference type="GO" id="GO:0015562">
    <property type="term" value="F:efflux transmembrane transporter activity"/>
    <property type="evidence" value="ECO:0007669"/>
    <property type="project" value="InterPro"/>
</dbReference>
<keyword evidence="2" id="KW-1134">Transmembrane beta strand</keyword>
<keyword evidence="2" id="KW-0564">Palmitate</keyword>
<sequence length="487" mass="51800">MVNGVRLSALAALSVALSSCVVGPDYRAPSLSLPAKWASSGSATDAQSAPVLADWWKRFNDPVLDQLVDQAIQSNRDIAKAKAAVREARATAREQSGSLFPSLSGSASATDNRAQSNASGSSDYAQYEGGFDSSWELDLFGGNKRAVEAQRYAAQSTEEELRDTLVTVIGDVASYYIDARAYQQLASLAQRSAASQWQTAKLTKTRLDVGLVSDFDLRKAEAQAASTEADVPSYQISYTQSVNRLAVLVARPASEIDAMLGAGKTIPAPPGKTAVGIPAEVLVTRPDVRSAERQLAEATAKIGEAEANRYPSLSLTGSISTSATSLSELGEKSTIGWSWGPQLSIPIFQGGQLKAAVDVAKAQRDQSLANYQSSVLNALEEVDNAIIALNRTRTRIGSLSSSVNGYRAAVRLSKQAYEAGETDLFDTLDSERSLYSTEESLIQSRADVATYYVALNKALGGGWSGMIDVSQPLAEDTQEGPHVIARK</sequence>
<name>A0A5C4JLK3_9HYPH</name>
<dbReference type="PANTHER" id="PTHR30203">
    <property type="entry name" value="OUTER MEMBRANE CATION EFFLUX PROTEIN"/>
    <property type="match status" value="1"/>
</dbReference>
<evidence type="ECO:0000256" key="3">
    <source>
        <dbReference type="SAM" id="MobiDB-lite"/>
    </source>
</evidence>
<dbReference type="Proteomes" id="UP000307874">
    <property type="component" value="Unassembled WGS sequence"/>
</dbReference>
<comment type="subcellular location">
    <subcellularLocation>
        <location evidence="2">Cell membrane</location>
        <topology evidence="2">Lipid-anchor</topology>
    </subcellularLocation>
</comment>
<keyword evidence="2" id="KW-0472">Membrane</keyword>
<dbReference type="Gene3D" id="1.20.1600.10">
    <property type="entry name" value="Outer membrane efflux proteins (OEP)"/>
    <property type="match status" value="1"/>
</dbReference>
<organism evidence="4 5">
    <name type="scientific">Martelella lutilitoris</name>
    <dbReference type="NCBI Taxonomy" id="2583532"/>
    <lineage>
        <taxon>Bacteria</taxon>
        <taxon>Pseudomonadati</taxon>
        <taxon>Pseudomonadota</taxon>
        <taxon>Alphaproteobacteria</taxon>
        <taxon>Hyphomicrobiales</taxon>
        <taxon>Aurantimonadaceae</taxon>
        <taxon>Martelella</taxon>
    </lineage>
</organism>
<gene>
    <name evidence="4" type="ORF">FF124_20000</name>
</gene>
<dbReference type="RefSeq" id="WP_138750251.1">
    <property type="nucleotide sequence ID" value="NZ_VCLB01000013.1"/>
</dbReference>
<dbReference type="NCBIfam" id="TIGR01845">
    <property type="entry name" value="outer_NodT"/>
    <property type="match status" value="1"/>
</dbReference>
<dbReference type="Pfam" id="PF02321">
    <property type="entry name" value="OEP"/>
    <property type="match status" value="2"/>
</dbReference>
<comment type="caution">
    <text evidence="4">The sequence shown here is derived from an EMBL/GenBank/DDBJ whole genome shotgun (WGS) entry which is preliminary data.</text>
</comment>
<dbReference type="InterPro" id="IPR010131">
    <property type="entry name" value="MdtP/NodT-like"/>
</dbReference>
<evidence type="ECO:0000313" key="5">
    <source>
        <dbReference type="Proteomes" id="UP000307874"/>
    </source>
</evidence>
<comment type="similarity">
    <text evidence="1 2">Belongs to the outer membrane factor (OMF) (TC 1.B.17) family.</text>
</comment>
<dbReference type="PROSITE" id="PS51257">
    <property type="entry name" value="PROKAR_LIPOPROTEIN"/>
    <property type="match status" value="1"/>
</dbReference>
<evidence type="ECO:0000313" key="4">
    <source>
        <dbReference type="EMBL" id="TNB46071.1"/>
    </source>
</evidence>
<dbReference type="Gene3D" id="2.20.200.10">
    <property type="entry name" value="Outer membrane efflux proteins (OEP)"/>
    <property type="match status" value="1"/>
</dbReference>
<feature type="region of interest" description="Disordered" evidence="3">
    <location>
        <begin position="96"/>
        <end position="123"/>
    </location>
</feature>
<protein>
    <submittedName>
        <fullName evidence="4">Efflux transporter outer membrane subunit</fullName>
    </submittedName>
</protein>
<dbReference type="EMBL" id="VCLB01000013">
    <property type="protein sequence ID" value="TNB46071.1"/>
    <property type="molecule type" value="Genomic_DNA"/>
</dbReference>
<dbReference type="OrthoDB" id="7181739at2"/>
<dbReference type="AlphaFoldDB" id="A0A5C4JLK3"/>
<reference evidence="4 5" key="2">
    <citation type="submission" date="2019-06" db="EMBL/GenBank/DDBJ databases">
        <title>Martelella lutilitoris sp. nov., isolated from a tidal mudflat.</title>
        <authorList>
            <person name="Kim Y.-J."/>
        </authorList>
    </citation>
    <scope>NUCLEOTIDE SEQUENCE [LARGE SCALE GENOMIC DNA]</scope>
    <source>
        <strain evidence="4 5">GH2-6</strain>
    </source>
</reference>
<accession>A0A5C4JLK3</accession>
<keyword evidence="5" id="KW-1185">Reference proteome</keyword>
<keyword evidence="2" id="KW-0812">Transmembrane</keyword>
<dbReference type="PANTHER" id="PTHR30203:SF32">
    <property type="entry name" value="CATION EFFLUX SYSTEM PROTEIN CUSC"/>
    <property type="match status" value="1"/>
</dbReference>